<evidence type="ECO:0000256" key="1">
    <source>
        <dbReference type="SAM" id="MobiDB-lite"/>
    </source>
</evidence>
<keyword evidence="5" id="KW-1185">Reference proteome</keyword>
<dbReference type="OrthoDB" id="10010453at2759"/>
<keyword evidence="2" id="KW-1133">Transmembrane helix</keyword>
<name>A0A8J2RGI8_9CRUS</name>
<feature type="domain" description="Shisa N-terminal" evidence="3">
    <location>
        <begin position="4"/>
        <end position="46"/>
    </location>
</feature>
<feature type="transmembrane region" description="Helical" evidence="2">
    <location>
        <begin position="61"/>
        <end position="86"/>
    </location>
</feature>
<feature type="compositionally biased region" description="Low complexity" evidence="1">
    <location>
        <begin position="330"/>
        <end position="339"/>
    </location>
</feature>
<dbReference type="Proteomes" id="UP000789390">
    <property type="component" value="Unassembled WGS sequence"/>
</dbReference>
<evidence type="ECO:0000259" key="3">
    <source>
        <dbReference type="Pfam" id="PF13908"/>
    </source>
</evidence>
<keyword evidence="2" id="KW-0812">Transmembrane</keyword>
<keyword evidence="2" id="KW-0472">Membrane</keyword>
<feature type="region of interest" description="Disordered" evidence="1">
    <location>
        <begin position="325"/>
        <end position="351"/>
    </location>
</feature>
<accession>A0A8J2RGI8</accession>
<proteinExistence type="predicted"/>
<dbReference type="AlphaFoldDB" id="A0A8J2RGI8"/>
<dbReference type="InterPro" id="IPR053891">
    <property type="entry name" value="Shisa_N"/>
</dbReference>
<gene>
    <name evidence="4" type="ORF">DGAL_LOCUS6769</name>
</gene>
<evidence type="ECO:0000313" key="4">
    <source>
        <dbReference type="EMBL" id="CAH0104057.1"/>
    </source>
</evidence>
<feature type="region of interest" description="Disordered" evidence="1">
    <location>
        <begin position="256"/>
        <end position="286"/>
    </location>
</feature>
<comment type="caution">
    <text evidence="4">The sequence shown here is derived from an EMBL/GenBank/DDBJ whole genome shotgun (WGS) entry which is preliminary data.</text>
</comment>
<feature type="region of interest" description="Disordered" evidence="1">
    <location>
        <begin position="150"/>
        <end position="169"/>
    </location>
</feature>
<protein>
    <recommendedName>
        <fullName evidence="3">Shisa N-terminal domain-containing protein</fullName>
    </recommendedName>
</protein>
<dbReference type="Pfam" id="PF13908">
    <property type="entry name" value="Shisa_N"/>
    <property type="match status" value="1"/>
</dbReference>
<organism evidence="4 5">
    <name type="scientific">Daphnia galeata</name>
    <dbReference type="NCBI Taxonomy" id="27404"/>
    <lineage>
        <taxon>Eukaryota</taxon>
        <taxon>Metazoa</taxon>
        <taxon>Ecdysozoa</taxon>
        <taxon>Arthropoda</taxon>
        <taxon>Crustacea</taxon>
        <taxon>Branchiopoda</taxon>
        <taxon>Diplostraca</taxon>
        <taxon>Cladocera</taxon>
        <taxon>Anomopoda</taxon>
        <taxon>Daphniidae</taxon>
        <taxon>Daphnia</taxon>
    </lineage>
</organism>
<evidence type="ECO:0000256" key="2">
    <source>
        <dbReference type="SAM" id="Phobius"/>
    </source>
</evidence>
<sequence length="374" mass="41010">MNADFCSGYIDQFGKWNTGFPCPWLDGSTPGFCCGTENYKYCCSGKLRIATAPPPPPEDPLLLVLAITLGVAAGITLLILIACFVCPGCLLHKKRRPGPLYRLPCSSTMSTYVPATMTTSSPGQSNHQHQHRPAATIGFNDVRTSASFQSFNGGVGNDSETRNRNGGVSSLYSLSDSHCPSPVAMMTGADSNPISNIDQLSATHRQQSEMIRAGRLGGGGCHHLYWSRPLPRNCMTPSVIGNNNPRSDSQLVSVRMPGNTSQGHVHQGYRHRDEPSPPPPYEADFNAAGIHRHHPSVEASINNRTTSLNQQAQLRQHLQQLQAETAAFRQQQQQQQQQQQHHHSSNISPRQPALCIIDDGRRDNPQLTYHSTKF</sequence>
<evidence type="ECO:0000313" key="5">
    <source>
        <dbReference type="Proteomes" id="UP000789390"/>
    </source>
</evidence>
<dbReference type="EMBL" id="CAKKLH010000124">
    <property type="protein sequence ID" value="CAH0104057.1"/>
    <property type="molecule type" value="Genomic_DNA"/>
</dbReference>
<reference evidence="4" key="1">
    <citation type="submission" date="2021-11" db="EMBL/GenBank/DDBJ databases">
        <authorList>
            <person name="Schell T."/>
        </authorList>
    </citation>
    <scope>NUCLEOTIDE SEQUENCE</scope>
    <source>
        <strain evidence="4">M5</strain>
    </source>
</reference>